<evidence type="ECO:0000313" key="1">
    <source>
        <dbReference type="EMBL" id="KAF6353462.1"/>
    </source>
</evidence>
<keyword evidence="2" id="KW-1185">Reference proteome</keyword>
<dbReference type="EMBL" id="JACAGB010000007">
    <property type="protein sequence ID" value="KAF6353462.1"/>
    <property type="molecule type" value="Genomic_DNA"/>
</dbReference>
<accession>A0A7J7XUX7</accession>
<comment type="caution">
    <text evidence="1">The sequence shown here is derived from an EMBL/GenBank/DDBJ whole genome shotgun (WGS) entry which is preliminary data.</text>
</comment>
<dbReference type="AlphaFoldDB" id="A0A7J7XUX7"/>
<sequence length="131" mass="14043">MQSKEDLQGRPDGAFEGWFCLCRLPRLYKTQWPCSPAAEGSAVKCTGFGGSGTLQSQKVLALLGFGANVYFSPTVYSVPTGYQTLRRKKLGFGSCRPGSLPSTPQVSGMHKRLLSQALSGTKQLAPVASVR</sequence>
<protein>
    <submittedName>
        <fullName evidence="1">Uncharacterized protein</fullName>
    </submittedName>
</protein>
<reference evidence="1 2" key="1">
    <citation type="journal article" date="2020" name="Nature">
        <title>Six reference-quality genomes reveal evolution of bat adaptations.</title>
        <authorList>
            <person name="Jebb D."/>
            <person name="Huang Z."/>
            <person name="Pippel M."/>
            <person name="Hughes G.M."/>
            <person name="Lavrichenko K."/>
            <person name="Devanna P."/>
            <person name="Winkler S."/>
            <person name="Jermiin L.S."/>
            <person name="Skirmuntt E.C."/>
            <person name="Katzourakis A."/>
            <person name="Burkitt-Gray L."/>
            <person name="Ray D.A."/>
            <person name="Sullivan K.A.M."/>
            <person name="Roscito J.G."/>
            <person name="Kirilenko B.M."/>
            <person name="Davalos L.M."/>
            <person name="Corthals A.P."/>
            <person name="Power M.L."/>
            <person name="Jones G."/>
            <person name="Ransome R.D."/>
            <person name="Dechmann D.K.N."/>
            <person name="Locatelli A.G."/>
            <person name="Puechmaille S.J."/>
            <person name="Fedrigo O."/>
            <person name="Jarvis E.D."/>
            <person name="Hiller M."/>
            <person name="Vernes S.C."/>
            <person name="Myers E.W."/>
            <person name="Teeling E.C."/>
        </authorList>
    </citation>
    <scope>NUCLEOTIDE SEQUENCE [LARGE SCALE GENOMIC DNA]</scope>
    <source>
        <strain evidence="1">MPipKuh1</strain>
        <tissue evidence="1">Flight muscle</tissue>
    </source>
</reference>
<dbReference type="Proteomes" id="UP000558488">
    <property type="component" value="Unassembled WGS sequence"/>
</dbReference>
<organism evidence="1 2">
    <name type="scientific">Pipistrellus kuhlii</name>
    <name type="common">Kuhl's pipistrelle</name>
    <dbReference type="NCBI Taxonomy" id="59472"/>
    <lineage>
        <taxon>Eukaryota</taxon>
        <taxon>Metazoa</taxon>
        <taxon>Chordata</taxon>
        <taxon>Craniata</taxon>
        <taxon>Vertebrata</taxon>
        <taxon>Euteleostomi</taxon>
        <taxon>Mammalia</taxon>
        <taxon>Eutheria</taxon>
        <taxon>Laurasiatheria</taxon>
        <taxon>Chiroptera</taxon>
        <taxon>Yangochiroptera</taxon>
        <taxon>Vespertilionidae</taxon>
        <taxon>Pipistrellus</taxon>
    </lineage>
</organism>
<name>A0A7J7XUX7_PIPKU</name>
<gene>
    <name evidence="1" type="ORF">mPipKuh1_010428</name>
</gene>
<proteinExistence type="predicted"/>
<evidence type="ECO:0000313" key="2">
    <source>
        <dbReference type="Proteomes" id="UP000558488"/>
    </source>
</evidence>